<evidence type="ECO:0000256" key="1">
    <source>
        <dbReference type="ARBA" id="ARBA00001974"/>
    </source>
</evidence>
<dbReference type="GO" id="GO:0016491">
    <property type="term" value="F:oxidoreductase activity"/>
    <property type="evidence" value="ECO:0007669"/>
    <property type="project" value="UniProtKB-KW"/>
</dbReference>
<dbReference type="InterPro" id="IPR027477">
    <property type="entry name" value="Succ_DH/fumarate_Rdtase_cat_sf"/>
</dbReference>
<evidence type="ECO:0000313" key="8">
    <source>
        <dbReference type="Proteomes" id="UP000077002"/>
    </source>
</evidence>
<name>A0A177FAM7_9EURO</name>
<proteinExistence type="predicted"/>
<comment type="caution">
    <text evidence="7">The sequence shown here is derived from an EMBL/GenBank/DDBJ whole genome shotgun (WGS) entry which is preliminary data.</text>
</comment>
<dbReference type="InterPro" id="IPR050315">
    <property type="entry name" value="FAD-oxidoreductase_2"/>
</dbReference>
<dbReference type="PRINTS" id="PR00411">
    <property type="entry name" value="PNDRDTASEI"/>
</dbReference>
<feature type="compositionally biased region" description="Polar residues" evidence="5">
    <location>
        <begin position="17"/>
        <end position="27"/>
    </location>
</feature>
<evidence type="ECO:0000259" key="6">
    <source>
        <dbReference type="Pfam" id="PF00890"/>
    </source>
</evidence>
<evidence type="ECO:0000256" key="2">
    <source>
        <dbReference type="ARBA" id="ARBA00022630"/>
    </source>
</evidence>
<dbReference type="AlphaFoldDB" id="A0A177FAM7"/>
<feature type="region of interest" description="Disordered" evidence="5">
    <location>
        <begin position="1"/>
        <end position="27"/>
    </location>
</feature>
<organism evidence="7 8">
    <name type="scientific">Fonsecaea monophora</name>
    <dbReference type="NCBI Taxonomy" id="254056"/>
    <lineage>
        <taxon>Eukaryota</taxon>
        <taxon>Fungi</taxon>
        <taxon>Dikarya</taxon>
        <taxon>Ascomycota</taxon>
        <taxon>Pezizomycotina</taxon>
        <taxon>Eurotiomycetes</taxon>
        <taxon>Chaetothyriomycetidae</taxon>
        <taxon>Chaetothyriales</taxon>
        <taxon>Herpotrichiellaceae</taxon>
        <taxon>Fonsecaea</taxon>
    </lineage>
</organism>
<keyword evidence="8" id="KW-1185">Reference proteome</keyword>
<dbReference type="SUPFAM" id="SSF51905">
    <property type="entry name" value="FAD/NAD(P)-binding domain"/>
    <property type="match status" value="1"/>
</dbReference>
<dbReference type="GO" id="GO:0008202">
    <property type="term" value="P:steroid metabolic process"/>
    <property type="evidence" value="ECO:0007669"/>
    <property type="project" value="UniProtKB-ARBA"/>
</dbReference>
<dbReference type="Gene3D" id="3.90.700.10">
    <property type="entry name" value="Succinate dehydrogenase/fumarate reductase flavoprotein, catalytic domain"/>
    <property type="match status" value="1"/>
</dbReference>
<reference evidence="7 8" key="1">
    <citation type="submission" date="2016-03" db="EMBL/GenBank/DDBJ databases">
        <title>Draft genome sequence of the Fonsecaea monophora CBS 269.37.</title>
        <authorList>
            <person name="Bombassaro A."/>
            <person name="Vinicius W.A."/>
            <person name="De Hoog S."/>
            <person name="Sun J."/>
            <person name="Souza E.M."/>
            <person name="Raittz R.T."/>
            <person name="Costa F."/>
            <person name="Leao A.C."/>
            <person name="Tadra-Sfeir M.Z."/>
            <person name="Baura V."/>
            <person name="Balsanelli E."/>
            <person name="Pedrosa F.O."/>
            <person name="Moreno L.F."/>
            <person name="Steffens M.B."/>
            <person name="Xi L."/>
            <person name="Bocca A.L."/>
            <person name="Felipe M.S."/>
            <person name="Teixeira M."/>
            <person name="Telles Filho F.Q."/>
            <person name="Azevedo C.M."/>
            <person name="Gomes R."/>
            <person name="Vicente V.A."/>
        </authorList>
    </citation>
    <scope>NUCLEOTIDE SEQUENCE [LARGE SCALE GENOMIC DNA]</scope>
    <source>
        <strain evidence="7 8">CBS 269.37</strain>
    </source>
</reference>
<dbReference type="GeneID" id="34599666"/>
<dbReference type="Gene3D" id="3.50.50.60">
    <property type="entry name" value="FAD/NAD(P)-binding domain"/>
    <property type="match status" value="2"/>
</dbReference>
<sequence>MQMSATSTEPDLPETTGLASSSPSQRPQEWDVKVDFLIAGSGGAGLSAALKASRLGLVTLVVEGSKLWGGTTAYSAGGVWVPNNPLMREAGVEDSIETAMTYIQNVVGEPSPESTIAKRQAYVRAGAEMVKEFRESGFRWHMAEGFPDYHAYEGSRIGRHLTGEIFDLNKLGPWRDTMRVRPHHPELPAYLDESASMLNATRTRKGFTTLVKVVSRMLWARLRGAKLASMGMAIPSRLLYVLQQFGVPIWRNTQVTGLITDQGRVVGASVSRDGRPLRIQATRGVLLALGGFARNDALRQQYGQASSKFTMANPDDQGTGIQLGQSVGADVAHMNGRWGVPMMFPPGDHPVFNVWERASPHSIMVNKAGKRFTNEAGCYQDVANDMDDLGHNPCWLIFDASHRKKYAFGDAMPGFTPKRYFAENFMIKTDSLVELANKCEVDAAQLRATVARFNEFAVSGIDEDFRRGENPYDRYYADPTHHPNNCIGKIEKPPFYAVRLYVGDVGTKGGLRVDEHWRVLRKGGKPIPGLYAAGNTTSTLFGRRYPGPGSTIGPAMIGGFIAASHAGQIA</sequence>
<dbReference type="InterPro" id="IPR003953">
    <property type="entry name" value="FAD-dep_OxRdtase_2_FAD-bd"/>
</dbReference>
<evidence type="ECO:0000313" key="7">
    <source>
        <dbReference type="EMBL" id="OAG41333.1"/>
    </source>
</evidence>
<keyword evidence="2" id="KW-0285">Flavoprotein</keyword>
<dbReference type="Pfam" id="PF00890">
    <property type="entry name" value="FAD_binding_2"/>
    <property type="match status" value="1"/>
</dbReference>
<comment type="cofactor">
    <cofactor evidence="1">
        <name>FAD</name>
        <dbReference type="ChEBI" id="CHEBI:57692"/>
    </cofactor>
</comment>
<dbReference type="RefSeq" id="XP_022513285.1">
    <property type="nucleotide sequence ID" value="XM_022654469.1"/>
</dbReference>
<protein>
    <recommendedName>
        <fullName evidence="6">FAD-dependent oxidoreductase 2 FAD-binding domain-containing protein</fullName>
    </recommendedName>
</protein>
<keyword evidence="3" id="KW-0274">FAD</keyword>
<dbReference type="Proteomes" id="UP000077002">
    <property type="component" value="Unassembled WGS sequence"/>
</dbReference>
<evidence type="ECO:0000256" key="3">
    <source>
        <dbReference type="ARBA" id="ARBA00022827"/>
    </source>
</evidence>
<dbReference type="SUPFAM" id="SSF56425">
    <property type="entry name" value="Succinate dehydrogenase/fumarate reductase flavoprotein, catalytic domain"/>
    <property type="match status" value="1"/>
</dbReference>
<accession>A0A177FAM7</accession>
<evidence type="ECO:0000256" key="5">
    <source>
        <dbReference type="SAM" id="MobiDB-lite"/>
    </source>
</evidence>
<dbReference type="OrthoDB" id="7777654at2759"/>
<dbReference type="EMBL" id="LVKK01000025">
    <property type="protein sequence ID" value="OAG41333.1"/>
    <property type="molecule type" value="Genomic_DNA"/>
</dbReference>
<evidence type="ECO:0000256" key="4">
    <source>
        <dbReference type="ARBA" id="ARBA00023002"/>
    </source>
</evidence>
<dbReference type="InterPro" id="IPR036188">
    <property type="entry name" value="FAD/NAD-bd_sf"/>
</dbReference>
<feature type="domain" description="FAD-dependent oxidoreductase 2 FAD-binding" evidence="6">
    <location>
        <begin position="35"/>
        <end position="552"/>
    </location>
</feature>
<dbReference type="PANTHER" id="PTHR43400">
    <property type="entry name" value="FUMARATE REDUCTASE"/>
    <property type="match status" value="1"/>
</dbReference>
<dbReference type="PANTHER" id="PTHR43400:SF10">
    <property type="entry name" value="3-OXOSTEROID 1-DEHYDROGENASE"/>
    <property type="match status" value="1"/>
</dbReference>
<gene>
    <name evidence="7" type="ORF">AYO21_04496</name>
</gene>
<keyword evidence="4" id="KW-0560">Oxidoreductase</keyword>